<name>S8AG63_DACHA</name>
<dbReference type="Pfam" id="PF06094">
    <property type="entry name" value="GGACT"/>
    <property type="match status" value="1"/>
</dbReference>
<dbReference type="AlphaFoldDB" id="S8AG63"/>
<feature type="domain" description="Gamma-glutamylcyclotransferase AIG2-like" evidence="4">
    <location>
        <begin position="45"/>
        <end position="157"/>
    </location>
</feature>
<dbReference type="HOGENOM" id="CLU_092543_3_0_1"/>
<evidence type="ECO:0000256" key="3">
    <source>
        <dbReference type="ARBA" id="ARBA00030602"/>
    </source>
</evidence>
<reference evidence="6" key="2">
    <citation type="submission" date="2013-04" db="EMBL/GenBank/DDBJ databases">
        <title>Genomic mechanisms accounting for the adaptation to parasitism in nematode-trapping fungi.</title>
        <authorList>
            <person name="Ahren D.G."/>
        </authorList>
    </citation>
    <scope>NUCLEOTIDE SEQUENCE [LARGE SCALE GENOMIC DNA]</scope>
    <source>
        <strain evidence="6">CBS 200.50</strain>
    </source>
</reference>
<keyword evidence="6" id="KW-1185">Reference proteome</keyword>
<gene>
    <name evidence="5" type="ORF">H072_3810</name>
</gene>
<evidence type="ECO:0000313" key="6">
    <source>
        <dbReference type="Proteomes" id="UP000015100"/>
    </source>
</evidence>
<dbReference type="OrthoDB" id="3262926at2759"/>
<evidence type="ECO:0000256" key="2">
    <source>
        <dbReference type="ARBA" id="ARBA00022679"/>
    </source>
</evidence>
<dbReference type="EMBL" id="AQGS01000129">
    <property type="protein sequence ID" value="EPS42060.1"/>
    <property type="molecule type" value="Genomic_DNA"/>
</dbReference>
<comment type="similarity">
    <text evidence="1">Belongs to the gamma-glutamylcyclotransferase family.</text>
</comment>
<evidence type="ECO:0000259" key="4">
    <source>
        <dbReference type="Pfam" id="PF06094"/>
    </source>
</evidence>
<organism evidence="5 6">
    <name type="scientific">Dactylellina haptotyla (strain CBS 200.50)</name>
    <name type="common">Nematode-trapping fungus</name>
    <name type="synonym">Monacrosporium haptotylum</name>
    <dbReference type="NCBI Taxonomy" id="1284197"/>
    <lineage>
        <taxon>Eukaryota</taxon>
        <taxon>Fungi</taxon>
        <taxon>Dikarya</taxon>
        <taxon>Ascomycota</taxon>
        <taxon>Pezizomycotina</taxon>
        <taxon>Orbiliomycetes</taxon>
        <taxon>Orbiliales</taxon>
        <taxon>Orbiliaceae</taxon>
        <taxon>Dactylellina</taxon>
    </lineage>
</organism>
<dbReference type="CDD" id="cd06661">
    <property type="entry name" value="GGCT_like"/>
    <property type="match status" value="1"/>
</dbReference>
<comment type="caution">
    <text evidence="5">The sequence shown here is derived from an EMBL/GenBank/DDBJ whole genome shotgun (WGS) entry which is preliminary data.</text>
</comment>
<dbReference type="InterPro" id="IPR013024">
    <property type="entry name" value="GGCT-like"/>
</dbReference>
<dbReference type="InterPro" id="IPR009288">
    <property type="entry name" value="AIG2-like_dom"/>
</dbReference>
<dbReference type="PANTHER" id="PTHR31544">
    <property type="entry name" value="AIG2-LIKE PROTEIN D"/>
    <property type="match status" value="1"/>
</dbReference>
<dbReference type="OMA" id="YRIKACM"/>
<reference evidence="5 6" key="1">
    <citation type="journal article" date="2013" name="PLoS Genet.">
        <title>Genomic mechanisms accounting for the adaptation to parasitism in nematode-trapping fungi.</title>
        <authorList>
            <person name="Meerupati T."/>
            <person name="Andersson K.M."/>
            <person name="Friman E."/>
            <person name="Kumar D."/>
            <person name="Tunlid A."/>
            <person name="Ahren D."/>
        </authorList>
    </citation>
    <scope>NUCLEOTIDE SEQUENCE [LARGE SCALE GENOMIC DNA]</scope>
    <source>
        <strain evidence="5 6">CBS 200.50</strain>
    </source>
</reference>
<dbReference type="SUPFAM" id="SSF110857">
    <property type="entry name" value="Gamma-glutamyl cyclotransferase-like"/>
    <property type="match status" value="1"/>
</dbReference>
<protein>
    <recommendedName>
        <fullName evidence="3">Putative gamma-glutamylcyclotransferase</fullName>
    </recommendedName>
</protein>
<evidence type="ECO:0000313" key="5">
    <source>
        <dbReference type="EMBL" id="EPS42060.1"/>
    </source>
</evidence>
<sequence>MTDDNQVARGYVDEADWASASTTKPSLSAARRQSQIELAFKPTHLFFYGTLTIPEVLKLVIRSTEEPVLLKAAARTHKIKMWGPYPALVELAPNEPRNPVPGAVYTVRTEEHLKRLVTYEGANYAIAEISVELLEPEPEMSNTVSVKTFVWNGYPEELRDGVFDVTAFQNPRN</sequence>
<accession>S8AG63</accession>
<dbReference type="GO" id="GO:0016740">
    <property type="term" value="F:transferase activity"/>
    <property type="evidence" value="ECO:0007669"/>
    <property type="project" value="UniProtKB-KW"/>
</dbReference>
<dbReference type="eggNOG" id="ENOG502S2U6">
    <property type="taxonomic scope" value="Eukaryota"/>
</dbReference>
<evidence type="ECO:0000256" key="1">
    <source>
        <dbReference type="ARBA" id="ARBA00008861"/>
    </source>
</evidence>
<dbReference type="Proteomes" id="UP000015100">
    <property type="component" value="Unassembled WGS sequence"/>
</dbReference>
<keyword evidence="2" id="KW-0808">Transferase</keyword>
<dbReference type="Gene3D" id="3.10.490.10">
    <property type="entry name" value="Gamma-glutamyl cyclotransferase-like"/>
    <property type="match status" value="1"/>
</dbReference>
<dbReference type="InterPro" id="IPR036568">
    <property type="entry name" value="GGCT-like_sf"/>
</dbReference>
<dbReference type="PANTHER" id="PTHR31544:SF4">
    <property type="entry name" value="GAMMA-GLUTAMYLCYCLOTRANSFERASE-RELATED"/>
    <property type="match status" value="1"/>
</dbReference>
<proteinExistence type="inferred from homology"/>
<dbReference type="InterPro" id="IPR045038">
    <property type="entry name" value="AIG2-like"/>
</dbReference>